<dbReference type="Gene3D" id="3.20.20.80">
    <property type="entry name" value="Glycosidases"/>
    <property type="match status" value="1"/>
</dbReference>
<proteinExistence type="inferred from homology"/>
<dbReference type="SUPFAM" id="SSF51445">
    <property type="entry name" value="(Trans)glycosidases"/>
    <property type="match status" value="1"/>
</dbReference>
<dbReference type="SMART" id="SM00728">
    <property type="entry name" value="ChW"/>
    <property type="match status" value="9"/>
</dbReference>
<dbReference type="EC" id="3.2.1.17" evidence="4"/>
<evidence type="ECO:0000313" key="4">
    <source>
        <dbReference type="EMBL" id="CUM92209.1"/>
    </source>
</evidence>
<dbReference type="PROSITE" id="PS51904">
    <property type="entry name" value="GLYCOSYL_HYDROL_F25_2"/>
    <property type="match status" value="1"/>
</dbReference>
<feature type="region of interest" description="Disordered" evidence="2">
    <location>
        <begin position="53"/>
        <end position="74"/>
    </location>
</feature>
<dbReference type="AlphaFoldDB" id="A0A173SR68"/>
<dbReference type="GO" id="GO:0003796">
    <property type="term" value="F:lysozyme activity"/>
    <property type="evidence" value="ECO:0007669"/>
    <property type="project" value="UniProtKB-EC"/>
</dbReference>
<organism evidence="4 5">
    <name type="scientific">Coprococcus comes</name>
    <dbReference type="NCBI Taxonomy" id="410072"/>
    <lineage>
        <taxon>Bacteria</taxon>
        <taxon>Bacillati</taxon>
        <taxon>Bacillota</taxon>
        <taxon>Clostridia</taxon>
        <taxon>Lachnospirales</taxon>
        <taxon>Lachnospiraceae</taxon>
        <taxon>Coprococcus</taxon>
    </lineage>
</organism>
<dbReference type="InterPro" id="IPR006637">
    <property type="entry name" value="ChW"/>
</dbReference>
<keyword evidence="3" id="KW-0732">Signal</keyword>
<dbReference type="Pfam" id="PF07538">
    <property type="entry name" value="ChW"/>
    <property type="match status" value="9"/>
</dbReference>
<protein>
    <submittedName>
        <fullName evidence="4">Autolytic lysozyme</fullName>
        <ecNumber evidence="4">3.2.1.17</ecNumber>
    </submittedName>
</protein>
<dbReference type="EMBL" id="CYXR01000009">
    <property type="protein sequence ID" value="CUM92209.1"/>
    <property type="molecule type" value="Genomic_DNA"/>
</dbReference>
<dbReference type="PANTHER" id="PTHR34135:SF2">
    <property type="entry name" value="LYSOZYME"/>
    <property type="match status" value="1"/>
</dbReference>
<keyword evidence="4" id="KW-0378">Hydrolase</keyword>
<dbReference type="PANTHER" id="PTHR34135">
    <property type="entry name" value="LYSOZYME"/>
    <property type="match status" value="1"/>
</dbReference>
<evidence type="ECO:0000256" key="1">
    <source>
        <dbReference type="ARBA" id="ARBA00010646"/>
    </source>
</evidence>
<dbReference type="InterPro" id="IPR002053">
    <property type="entry name" value="Glyco_hydro_25"/>
</dbReference>
<dbReference type="GO" id="GO:0009253">
    <property type="term" value="P:peptidoglycan catabolic process"/>
    <property type="evidence" value="ECO:0007669"/>
    <property type="project" value="InterPro"/>
</dbReference>
<keyword evidence="4" id="KW-0326">Glycosidase</keyword>
<evidence type="ECO:0000313" key="5">
    <source>
        <dbReference type="Proteomes" id="UP000095727"/>
    </source>
</evidence>
<feature type="signal peptide" evidence="3">
    <location>
        <begin position="1"/>
        <end position="25"/>
    </location>
</feature>
<dbReference type="RefSeq" id="WP_082421091.1">
    <property type="nucleotide sequence ID" value="NZ_CYXR01000009.1"/>
</dbReference>
<sequence>MKINRIFAVLMAVIFIGSQPMAVLAEDVPNEIENVSNETEELLNETEDIANETENVSDEAETVSDETAESEGLRDQSGFVENSFRYSNGQPIQKRSAGAYAISDTSNAYKKINGVCYNSQGEPVEGAIGKVIDVSEHNQDIDWEKVKNSDVDFAILRVGYGNDVSYQDDKKWQYNVSECTRLGIPFGVYIYSYAENTTEAESEADHVLRLIKGYNLAYPVYYDLEDNSQVSLGNDTIQKFAETFCNKISNAGYQVGVYANLNWWNNYLTGSVYNNWHRWVAQYNYQCDYNGNYDMWQCTSKAQVEGISTDVDVSFYYDNLLSDADVNTPVVEVGDTDLISYCANIQNDGWTDWKKNGHALGTIGKSLRLEALKIQTNSENLGVSYTGLVAGYGWTDEVQTGAMLGTEGQSRALEAIKLNLTGDDAENYDIYYRVHSSNFGWLGWAKNGEKAGTEEYGYAIEAVQIAVLPKGSAAPGETADAYHFNEEWNKPSVKYTAHVQNVGWQPTCCNQETAGTIGKNQRLEALQISLSGRGFSGDIHYSTHVEDIGWQSEVSNGETAGTIGQNKRIEAIKIWLTGEIEKEYNVYYRVHVQNFGWLDWAKNGEIAGTVNYGYRMEAIKIALVRKDGDGLTPVGTSSKTFDTQAVYSAHVQNIGWQDEVYNGETIGTVGQGLRMEALKLDLYKPLYSGDVTYSAHVQNIGWQDWKKDGEISGTVGEKLQMEAVKIKLTGEMADHYDIYYRAQVEELGWLEWVKDGKEAGTTGKGYRLESLEIKLVPKTEG</sequence>
<gene>
    <name evidence="4" type="primary">lyc_1</name>
    <name evidence="4" type="ORF">ERS852574_01596</name>
</gene>
<feature type="compositionally biased region" description="Acidic residues" evidence="2">
    <location>
        <begin position="53"/>
        <end position="69"/>
    </location>
</feature>
<reference evidence="4 5" key="1">
    <citation type="submission" date="2015-09" db="EMBL/GenBank/DDBJ databases">
        <authorList>
            <consortium name="Pathogen Informatics"/>
        </authorList>
    </citation>
    <scope>NUCLEOTIDE SEQUENCE [LARGE SCALE GENOMIC DNA]</scope>
    <source>
        <strain evidence="4 5">2789STDY5834962</strain>
    </source>
</reference>
<dbReference type="GO" id="GO:0016998">
    <property type="term" value="P:cell wall macromolecule catabolic process"/>
    <property type="evidence" value="ECO:0007669"/>
    <property type="project" value="InterPro"/>
</dbReference>
<feature type="chain" id="PRO_5008011775" evidence="3">
    <location>
        <begin position="26"/>
        <end position="781"/>
    </location>
</feature>
<comment type="similarity">
    <text evidence="1">Belongs to the glycosyl hydrolase 25 family.</text>
</comment>
<accession>A0A173SR68</accession>
<evidence type="ECO:0000256" key="3">
    <source>
        <dbReference type="SAM" id="SignalP"/>
    </source>
</evidence>
<evidence type="ECO:0000256" key="2">
    <source>
        <dbReference type="SAM" id="MobiDB-lite"/>
    </source>
</evidence>
<dbReference type="InterPro" id="IPR017853">
    <property type="entry name" value="GH"/>
</dbReference>
<dbReference type="Pfam" id="PF01183">
    <property type="entry name" value="Glyco_hydro_25"/>
    <property type="match status" value="1"/>
</dbReference>
<name>A0A173SR68_9FIRM</name>
<dbReference type="CDD" id="cd06414">
    <property type="entry name" value="GH25_LytC-like"/>
    <property type="match status" value="1"/>
</dbReference>
<dbReference type="GO" id="GO:0016052">
    <property type="term" value="P:carbohydrate catabolic process"/>
    <property type="evidence" value="ECO:0007669"/>
    <property type="project" value="TreeGrafter"/>
</dbReference>
<dbReference type="Proteomes" id="UP000095727">
    <property type="component" value="Unassembled WGS sequence"/>
</dbReference>